<keyword evidence="3" id="KW-0779">Telomere</keyword>
<evidence type="ECO:0000259" key="4">
    <source>
        <dbReference type="Pfam" id="PF10451"/>
    </source>
</evidence>
<comment type="caution">
    <text evidence="5">The sequence shown here is derived from an EMBL/GenBank/DDBJ whole genome shotgun (WGS) entry which is preliminary data.</text>
</comment>
<comment type="subcellular location">
    <subcellularLocation>
        <location evidence="1">Chromosome</location>
        <location evidence="1">Telomere</location>
    </subcellularLocation>
</comment>
<reference evidence="5 6" key="1">
    <citation type="journal article" date="2019" name="Front. Genet.">
        <title>Whole-Genome Sequencing of the Opportunistic Yeast Pathogen Candida inconspicua Uncovers Its Hybrid Origin.</title>
        <authorList>
            <person name="Mixao V."/>
            <person name="Hansen A.P."/>
            <person name="Saus E."/>
            <person name="Boekhout T."/>
            <person name="Lass-Florl C."/>
            <person name="Gabaldon T."/>
        </authorList>
    </citation>
    <scope>NUCLEOTIDE SEQUENCE [LARGE SCALE GENOMIC DNA]</scope>
    <source>
        <strain evidence="5 6">CBS 180</strain>
    </source>
</reference>
<dbReference type="EMBL" id="SELW01000220">
    <property type="protein sequence ID" value="TID29907.1"/>
    <property type="molecule type" value="Genomic_DNA"/>
</dbReference>
<protein>
    <recommendedName>
        <fullName evidence="4">CST complex subunit Stn1 N-terminal domain-containing protein</fullName>
    </recommendedName>
</protein>
<evidence type="ECO:0000256" key="3">
    <source>
        <dbReference type="ARBA" id="ARBA00022895"/>
    </source>
</evidence>
<evidence type="ECO:0000313" key="5">
    <source>
        <dbReference type="EMBL" id="TID29907.1"/>
    </source>
</evidence>
<evidence type="ECO:0000256" key="2">
    <source>
        <dbReference type="ARBA" id="ARBA00022454"/>
    </source>
</evidence>
<sequence>MDLITAAKRKLQKNTTIKSPTDSIVELRHNNIPYYKPSFFHLSWTLTRPVNITVRDVHLCRRVSSIYRHIGTRLDNNGMRLLNNWPLQSIRVVGRITSVHYLDDDNTKCKITIDDGTAENNTLTVYTEANVTFGITIEVIGIFCRYNAVNAKSVKRVWLNDQIEWWSQMLTDRDLLQQHWVLEETPSFSTELELIHETEQPFSQPPQIINLELPEMKLIDMKGNITVFEEWLYTVTSSTPAALQGRVMHALIAESAVTFSQIYNAPSVRTLLNRLLLEKFVTNVIPLSDELIYAEWAQLRLQDSKRVLLRTVLADIGVPTDDPPELLHQETITSAITTTKTLFNNSQNKRVLLSNVKALLPERASLAATVAFVAGLVTRGIINDIWVYSAIDKAWVYMP</sequence>
<dbReference type="Proteomes" id="UP000307173">
    <property type="component" value="Unassembled WGS sequence"/>
</dbReference>
<dbReference type="AlphaFoldDB" id="A0A4T0X4M6"/>
<dbReference type="GO" id="GO:0000781">
    <property type="term" value="C:chromosome, telomeric region"/>
    <property type="evidence" value="ECO:0007669"/>
    <property type="project" value="UniProtKB-SubCell"/>
</dbReference>
<keyword evidence="6" id="KW-1185">Reference proteome</keyword>
<keyword evidence="2" id="KW-0158">Chromosome</keyword>
<feature type="domain" description="CST complex subunit Stn1 N-terminal" evidence="4">
    <location>
        <begin position="29"/>
        <end position="184"/>
    </location>
</feature>
<dbReference type="InterPro" id="IPR018856">
    <property type="entry name" value="Stn1_N"/>
</dbReference>
<name>A0A4T0X4M6_9ASCO</name>
<gene>
    <name evidence="5" type="ORF">CANINC_001418</name>
</gene>
<evidence type="ECO:0000256" key="1">
    <source>
        <dbReference type="ARBA" id="ARBA00004574"/>
    </source>
</evidence>
<proteinExistence type="predicted"/>
<organism evidence="5 6">
    <name type="scientific">Pichia inconspicua</name>
    <dbReference type="NCBI Taxonomy" id="52247"/>
    <lineage>
        <taxon>Eukaryota</taxon>
        <taxon>Fungi</taxon>
        <taxon>Dikarya</taxon>
        <taxon>Ascomycota</taxon>
        <taxon>Saccharomycotina</taxon>
        <taxon>Pichiomycetes</taxon>
        <taxon>Pichiales</taxon>
        <taxon>Pichiaceae</taxon>
        <taxon>Pichia</taxon>
    </lineage>
</organism>
<evidence type="ECO:0000313" key="6">
    <source>
        <dbReference type="Proteomes" id="UP000307173"/>
    </source>
</evidence>
<dbReference type="CDD" id="cd03524">
    <property type="entry name" value="RPA2_OBF_family"/>
    <property type="match status" value="1"/>
</dbReference>
<dbReference type="STRING" id="52247.A0A4T0X4M6"/>
<dbReference type="OrthoDB" id="77828at2759"/>
<accession>A0A4T0X4M6</accession>
<dbReference type="Pfam" id="PF10451">
    <property type="entry name" value="Stn1"/>
    <property type="match status" value="1"/>
</dbReference>
<dbReference type="Gene3D" id="2.40.50.1040">
    <property type="match status" value="1"/>
</dbReference>